<dbReference type="PRINTS" id="PR02045">
    <property type="entry name" value="F138DOMAIN"/>
</dbReference>
<dbReference type="PANTHER" id="PTHR12138">
    <property type="entry name" value="PRIMATE-EXPANDED PROTEIN FAMILY"/>
    <property type="match status" value="1"/>
</dbReference>
<keyword evidence="2" id="KW-1185">Reference proteome</keyword>
<proteinExistence type="predicted"/>
<sequence>MLGNHTSIKPPKNTCTFYLFVFATGSHYVAQVSLELLGSSNPPDSASPIDRTIGAGITGVCLCTQQEFILKYFQVSKLC</sequence>
<protein>
    <submittedName>
        <fullName evidence="1">Uncharacterized protein</fullName>
    </submittedName>
</protein>
<accession>A0A8C6ER63</accession>
<name>A0A8C6ER63_MARMA</name>
<evidence type="ECO:0000313" key="1">
    <source>
        <dbReference type="Ensembl" id="ENSMMMP00000009626.1"/>
    </source>
</evidence>
<evidence type="ECO:0000313" key="2">
    <source>
        <dbReference type="Proteomes" id="UP000694407"/>
    </source>
</evidence>
<dbReference type="Proteomes" id="UP000694407">
    <property type="component" value="Unplaced"/>
</dbReference>
<reference evidence="1" key="1">
    <citation type="submission" date="2025-08" db="UniProtKB">
        <authorList>
            <consortium name="Ensembl"/>
        </authorList>
    </citation>
    <scope>IDENTIFICATION</scope>
</reference>
<dbReference type="Ensembl" id="ENSMMMT00000010974.1">
    <property type="protein sequence ID" value="ENSMMMP00000009626.1"/>
    <property type="gene ID" value="ENSMMMG00000008585.1"/>
</dbReference>
<reference evidence="1" key="2">
    <citation type="submission" date="2025-09" db="UniProtKB">
        <authorList>
            <consortium name="Ensembl"/>
        </authorList>
    </citation>
    <scope>IDENTIFICATION</scope>
</reference>
<organism evidence="1 2">
    <name type="scientific">Marmota marmota marmota</name>
    <name type="common">Alpine marmot</name>
    <dbReference type="NCBI Taxonomy" id="9994"/>
    <lineage>
        <taxon>Eukaryota</taxon>
        <taxon>Metazoa</taxon>
        <taxon>Chordata</taxon>
        <taxon>Craniata</taxon>
        <taxon>Vertebrata</taxon>
        <taxon>Euteleostomi</taxon>
        <taxon>Mammalia</taxon>
        <taxon>Eutheria</taxon>
        <taxon>Euarchontoglires</taxon>
        <taxon>Glires</taxon>
        <taxon>Rodentia</taxon>
        <taxon>Sciuromorpha</taxon>
        <taxon>Sciuridae</taxon>
        <taxon>Xerinae</taxon>
        <taxon>Marmotini</taxon>
        <taxon>Marmota</taxon>
    </lineage>
</organism>
<dbReference type="PANTHER" id="PTHR12138:SF162">
    <property type="entry name" value="CHROMOSOME UNDETERMINED SCAFFOLD_275, WHOLE GENOME SHOTGUN SEQUENCE"/>
    <property type="match status" value="1"/>
</dbReference>
<dbReference type="AlphaFoldDB" id="A0A8C6ER63"/>